<keyword evidence="7" id="KW-0479">Metal-binding</keyword>
<evidence type="ECO:0000256" key="3">
    <source>
        <dbReference type="ARBA" id="ARBA00007523"/>
    </source>
</evidence>
<keyword evidence="9" id="KW-0411">Iron-sulfur</keyword>
<dbReference type="Gene3D" id="1.20.1440.230">
    <property type="entry name" value="NADH-ubiquinone oxidoreductase 51kDa subunit, iron-sulphur binding domain"/>
    <property type="match status" value="1"/>
</dbReference>
<dbReference type="SUPFAM" id="SSF142019">
    <property type="entry name" value="Nqo1 FMN-binding domain-like"/>
    <property type="match status" value="1"/>
</dbReference>
<keyword evidence="5" id="KW-0285">Flavoprotein</keyword>
<keyword evidence="8" id="KW-0408">Iron</keyword>
<evidence type="ECO:0000256" key="6">
    <source>
        <dbReference type="ARBA" id="ARBA00022643"/>
    </source>
</evidence>
<gene>
    <name evidence="12" type="ORF">GCM10023196_065330</name>
</gene>
<feature type="domain" description="NADH-ubiquinone oxidoreductase 51kDa subunit FMN-binding" evidence="10">
    <location>
        <begin position="41"/>
        <end position="199"/>
    </location>
</feature>
<evidence type="ECO:0000256" key="8">
    <source>
        <dbReference type="ARBA" id="ARBA00023004"/>
    </source>
</evidence>
<evidence type="ECO:0000313" key="13">
    <source>
        <dbReference type="Proteomes" id="UP001501442"/>
    </source>
</evidence>
<dbReference type="Pfam" id="PF01512">
    <property type="entry name" value="Complex1_51K"/>
    <property type="match status" value="1"/>
</dbReference>
<evidence type="ECO:0000256" key="7">
    <source>
        <dbReference type="ARBA" id="ARBA00022723"/>
    </source>
</evidence>
<dbReference type="Gene3D" id="3.40.50.11540">
    <property type="entry name" value="NADH-ubiquinone oxidoreductase 51kDa subunit"/>
    <property type="match status" value="1"/>
</dbReference>
<dbReference type="EMBL" id="BAABHK010000010">
    <property type="protein sequence ID" value="GAA4632328.1"/>
    <property type="molecule type" value="Genomic_DNA"/>
</dbReference>
<keyword evidence="13" id="KW-1185">Reference proteome</keyword>
<comment type="similarity">
    <text evidence="3">Belongs to the complex I 51 kDa subunit family.</text>
</comment>
<organism evidence="12 13">
    <name type="scientific">Actinoallomurus vinaceus</name>
    <dbReference type="NCBI Taxonomy" id="1080074"/>
    <lineage>
        <taxon>Bacteria</taxon>
        <taxon>Bacillati</taxon>
        <taxon>Actinomycetota</taxon>
        <taxon>Actinomycetes</taxon>
        <taxon>Streptosporangiales</taxon>
        <taxon>Thermomonosporaceae</taxon>
        <taxon>Actinoallomurus</taxon>
    </lineage>
</organism>
<proteinExistence type="inferred from homology"/>
<comment type="cofactor">
    <cofactor evidence="2">
        <name>[4Fe-4S] cluster</name>
        <dbReference type="ChEBI" id="CHEBI:49883"/>
    </cofactor>
</comment>
<keyword evidence="6" id="KW-0288">FMN</keyword>
<evidence type="ECO:0000313" key="12">
    <source>
        <dbReference type="EMBL" id="GAA4632328.1"/>
    </source>
</evidence>
<dbReference type="Gene3D" id="3.10.20.600">
    <property type="match status" value="1"/>
</dbReference>
<dbReference type="InterPro" id="IPR037207">
    <property type="entry name" value="Nuop51_4Fe4S-bd_sf"/>
</dbReference>
<evidence type="ECO:0000256" key="5">
    <source>
        <dbReference type="ARBA" id="ARBA00022630"/>
    </source>
</evidence>
<protein>
    <submittedName>
        <fullName evidence="12">NADH-ubiquinone oxidoreductase-F iron-sulfur binding region domain-containing protein</fullName>
    </submittedName>
</protein>
<evidence type="ECO:0000256" key="2">
    <source>
        <dbReference type="ARBA" id="ARBA00001966"/>
    </source>
</evidence>
<dbReference type="PANTHER" id="PTHR11780">
    <property type="entry name" value="NADH-UBIQUINONE OXIDOREDUCTASE FLAVOPROTEIN 1 NDUFV1"/>
    <property type="match status" value="1"/>
</dbReference>
<reference evidence="13" key="1">
    <citation type="journal article" date="2019" name="Int. J. Syst. Evol. Microbiol.">
        <title>The Global Catalogue of Microorganisms (GCM) 10K type strain sequencing project: providing services to taxonomists for standard genome sequencing and annotation.</title>
        <authorList>
            <consortium name="The Broad Institute Genomics Platform"/>
            <consortium name="The Broad Institute Genome Sequencing Center for Infectious Disease"/>
            <person name="Wu L."/>
            <person name="Ma J."/>
        </authorList>
    </citation>
    <scope>NUCLEOTIDE SEQUENCE [LARGE SCALE GENOMIC DNA]</scope>
    <source>
        <strain evidence="13">JCM 17939</strain>
    </source>
</reference>
<dbReference type="InterPro" id="IPR019575">
    <property type="entry name" value="Nuop51_4Fe4S-bd"/>
</dbReference>
<accession>A0ABP8UHI2</accession>
<evidence type="ECO:0000259" key="10">
    <source>
        <dbReference type="Pfam" id="PF01512"/>
    </source>
</evidence>
<name>A0ABP8UHI2_9ACTN</name>
<dbReference type="InterPro" id="IPR050837">
    <property type="entry name" value="ComplexI_51kDa_subunit"/>
</dbReference>
<dbReference type="PANTHER" id="PTHR11780:SF10">
    <property type="entry name" value="NADH DEHYDROGENASE [UBIQUINONE] FLAVOPROTEIN 1, MITOCHONDRIAL"/>
    <property type="match status" value="1"/>
</dbReference>
<comment type="cofactor">
    <cofactor evidence="1">
        <name>FMN</name>
        <dbReference type="ChEBI" id="CHEBI:58210"/>
    </cofactor>
</comment>
<dbReference type="InterPro" id="IPR037225">
    <property type="entry name" value="Nuo51_FMN-bd_sf"/>
</dbReference>
<evidence type="ECO:0000256" key="1">
    <source>
        <dbReference type="ARBA" id="ARBA00001917"/>
    </source>
</evidence>
<evidence type="ECO:0000256" key="4">
    <source>
        <dbReference type="ARBA" id="ARBA00022485"/>
    </source>
</evidence>
<dbReference type="SUPFAM" id="SSF140490">
    <property type="entry name" value="Nqo1C-terminal domain-like"/>
    <property type="match status" value="1"/>
</dbReference>
<comment type="caution">
    <text evidence="12">The sequence shown here is derived from an EMBL/GenBank/DDBJ whole genome shotgun (WGS) entry which is preliminary data.</text>
</comment>
<evidence type="ECO:0000259" key="11">
    <source>
        <dbReference type="Pfam" id="PF10589"/>
    </source>
</evidence>
<dbReference type="Proteomes" id="UP001501442">
    <property type="component" value="Unassembled WGS sequence"/>
</dbReference>
<sequence length="399" mass="40535">MMERLLTVTGPDLGRHLTRHGELPLRGPARPGSLGPLADEIAAAGLRGRGGGWFPTARKLAAVAAAAGSRPPVVVVNAMEGEPLSAKDARLLTVAPHLVLDGAALAAETIGADRVILAVPVGGLGPMLRGVVTERARRGIDPVSVEVVEGPDRFLSGQESALVRWIGGGPAIPTAKRPFEQGVGGRATLGSNAETFAHLALIARHGASWFRSVGTAEAPGTMLVSVSDPDIRVLEVPVGTPVGAVTGPAPAILLGGYGGAWLPGDQARELPLAPEPLQAAGATLGAGIVSALPYGACGLRRTAAIAGWMAGQGARQCGPCLFGLPAVAGDLALLADGRATRTDVDRLCARTGLLPGRGGCAHPDGVARLVGGALRVFGDEVEAHLHGHCVETLTYRRAS</sequence>
<keyword evidence="4" id="KW-0004">4Fe-4S</keyword>
<feature type="domain" description="NADH-ubiquinone oxidoreductase 51kDa subunit iron-sulphur binding" evidence="11">
    <location>
        <begin position="305"/>
        <end position="384"/>
    </location>
</feature>
<dbReference type="InterPro" id="IPR011538">
    <property type="entry name" value="Nuo51_FMN-bd"/>
</dbReference>
<evidence type="ECO:0000256" key="9">
    <source>
        <dbReference type="ARBA" id="ARBA00023014"/>
    </source>
</evidence>
<dbReference type="RefSeq" id="WP_345435320.1">
    <property type="nucleotide sequence ID" value="NZ_BAABHK010000010.1"/>
</dbReference>
<dbReference type="Pfam" id="PF10589">
    <property type="entry name" value="NADH_4Fe-4S"/>
    <property type="match status" value="1"/>
</dbReference>